<keyword evidence="3 5" id="KW-1133">Transmembrane helix</keyword>
<keyword evidence="4 5" id="KW-0472">Membrane</keyword>
<reference evidence="7 8" key="1">
    <citation type="submission" date="2018-06" db="EMBL/GenBank/DDBJ databases">
        <title>Freshwater and sediment microbial communities from various areas in North America, analyzing microbe dynamics in response to fracking.</title>
        <authorList>
            <person name="Lamendella R."/>
        </authorList>
    </citation>
    <scope>NUCLEOTIDE SEQUENCE [LARGE SCALE GENOMIC DNA]</scope>
    <source>
        <strain evidence="7 8">99A</strain>
    </source>
</reference>
<feature type="domain" description="EamA" evidence="6">
    <location>
        <begin position="7"/>
        <end position="136"/>
    </location>
</feature>
<feature type="transmembrane region" description="Helical" evidence="5">
    <location>
        <begin position="96"/>
        <end position="114"/>
    </location>
</feature>
<dbReference type="SUPFAM" id="SSF103481">
    <property type="entry name" value="Multidrug resistance efflux transporter EmrE"/>
    <property type="match status" value="2"/>
</dbReference>
<comment type="subcellular location">
    <subcellularLocation>
        <location evidence="1">Membrane</location>
        <topology evidence="1">Multi-pass membrane protein</topology>
    </subcellularLocation>
</comment>
<evidence type="ECO:0000256" key="5">
    <source>
        <dbReference type="SAM" id="Phobius"/>
    </source>
</evidence>
<evidence type="ECO:0000313" key="8">
    <source>
        <dbReference type="Proteomes" id="UP000248729"/>
    </source>
</evidence>
<evidence type="ECO:0000259" key="6">
    <source>
        <dbReference type="Pfam" id="PF00892"/>
    </source>
</evidence>
<gene>
    <name evidence="7" type="ORF">DET48_11960</name>
</gene>
<dbReference type="PANTHER" id="PTHR22911">
    <property type="entry name" value="ACYL-MALONYL CONDENSING ENZYME-RELATED"/>
    <property type="match status" value="1"/>
</dbReference>
<sequence length="307" mass="33604">MLLKNRAVPYMLISTFSMSLTGLVLKKLTETMGIELLTFLRFFMPALLLFAIVGVSKLPLPPRSVIKALIIRGLCIAACQLCFIASLNTLSLVETTVLFATGPIFIAVLEKLIFKVKIKTETKFGLVATFAGVLMLAGDVSGIQFRPELLIGLGAGLFNAGSQVSLFRASKGEVKASVLNSWTFLIAAVSVLPLAFIFGLSDLDTQILLEPQNNAFVWVCLLGLSVTVVGNQILRSKAYKLVESSSQLAPLIFTNLLFTLMWQVLFFDESFSKHQIVGITLIIFAALMNTFAAKLFKYFSHIKAHLV</sequence>
<dbReference type="RefSeq" id="WP_237292551.1">
    <property type="nucleotide sequence ID" value="NZ_JAPWHJ010000008.1"/>
</dbReference>
<accession>A0A329E8K9</accession>
<evidence type="ECO:0000256" key="3">
    <source>
        <dbReference type="ARBA" id="ARBA00022989"/>
    </source>
</evidence>
<organism evidence="7 8">
    <name type="scientific">Vibrio diazotrophicus</name>
    <dbReference type="NCBI Taxonomy" id="685"/>
    <lineage>
        <taxon>Bacteria</taxon>
        <taxon>Pseudomonadati</taxon>
        <taxon>Pseudomonadota</taxon>
        <taxon>Gammaproteobacteria</taxon>
        <taxon>Vibrionales</taxon>
        <taxon>Vibrionaceae</taxon>
        <taxon>Vibrio</taxon>
    </lineage>
</organism>
<dbReference type="Proteomes" id="UP000248729">
    <property type="component" value="Unassembled WGS sequence"/>
</dbReference>
<feature type="domain" description="EamA" evidence="6">
    <location>
        <begin position="149"/>
        <end position="289"/>
    </location>
</feature>
<dbReference type="EMBL" id="QLTR01000019">
    <property type="protein sequence ID" value="RAS61031.1"/>
    <property type="molecule type" value="Genomic_DNA"/>
</dbReference>
<dbReference type="AlphaFoldDB" id="A0A329E8K9"/>
<keyword evidence="2 5" id="KW-0812">Transmembrane</keyword>
<dbReference type="InterPro" id="IPR000620">
    <property type="entry name" value="EamA_dom"/>
</dbReference>
<proteinExistence type="predicted"/>
<evidence type="ECO:0000256" key="2">
    <source>
        <dbReference type="ARBA" id="ARBA00022692"/>
    </source>
</evidence>
<evidence type="ECO:0000313" key="7">
    <source>
        <dbReference type="EMBL" id="RAS61031.1"/>
    </source>
</evidence>
<feature type="transmembrane region" description="Helical" evidence="5">
    <location>
        <begin position="276"/>
        <end position="296"/>
    </location>
</feature>
<comment type="caution">
    <text evidence="7">The sequence shown here is derived from an EMBL/GenBank/DDBJ whole genome shotgun (WGS) entry which is preliminary data.</text>
</comment>
<dbReference type="PANTHER" id="PTHR22911:SF6">
    <property type="entry name" value="SOLUTE CARRIER FAMILY 35 MEMBER G1"/>
    <property type="match status" value="1"/>
</dbReference>
<feature type="transmembrane region" description="Helical" evidence="5">
    <location>
        <begin position="179"/>
        <end position="200"/>
    </location>
</feature>
<protein>
    <submittedName>
        <fullName evidence="7">Threonine/homoserine efflux transporter RhtA</fullName>
    </submittedName>
</protein>
<name>A0A329E8K9_VIBDI</name>
<dbReference type="GO" id="GO:0016020">
    <property type="term" value="C:membrane"/>
    <property type="evidence" value="ECO:0007669"/>
    <property type="project" value="UniProtKB-SubCell"/>
</dbReference>
<feature type="transmembrane region" description="Helical" evidence="5">
    <location>
        <begin position="68"/>
        <end position="90"/>
    </location>
</feature>
<evidence type="ECO:0000256" key="4">
    <source>
        <dbReference type="ARBA" id="ARBA00023136"/>
    </source>
</evidence>
<evidence type="ECO:0000256" key="1">
    <source>
        <dbReference type="ARBA" id="ARBA00004141"/>
    </source>
</evidence>
<feature type="transmembrane region" description="Helical" evidence="5">
    <location>
        <begin position="7"/>
        <end position="25"/>
    </location>
</feature>
<feature type="transmembrane region" description="Helical" evidence="5">
    <location>
        <begin position="37"/>
        <end position="56"/>
    </location>
</feature>
<dbReference type="Pfam" id="PF00892">
    <property type="entry name" value="EamA"/>
    <property type="match status" value="2"/>
</dbReference>
<feature type="transmembrane region" description="Helical" evidence="5">
    <location>
        <begin position="215"/>
        <end position="234"/>
    </location>
</feature>
<dbReference type="InterPro" id="IPR037185">
    <property type="entry name" value="EmrE-like"/>
</dbReference>
<feature type="transmembrane region" description="Helical" evidence="5">
    <location>
        <begin position="246"/>
        <end position="264"/>
    </location>
</feature>